<accession>A0ABQ0AZQ0</accession>
<dbReference type="EMBL" id="BAABXL010000001">
    <property type="protein sequence ID" value="GAA6269483.1"/>
    <property type="molecule type" value="Genomic_DNA"/>
</dbReference>
<protein>
    <submittedName>
        <fullName evidence="1">Uncharacterized protein</fullName>
    </submittedName>
</protein>
<proteinExistence type="predicted"/>
<reference evidence="1 2" key="1">
    <citation type="submission" date="2024-04" db="EMBL/GenBank/DDBJ databases">
        <title>Defined microbial consortia suppress multidrug-resistant proinflammatory Enterobacteriaceae via ecological control.</title>
        <authorList>
            <person name="Furuichi M."/>
            <person name="Kawaguchi T."/>
            <person name="Pust M."/>
            <person name="Yasuma K."/>
            <person name="Plichta D."/>
            <person name="Hasegawa N."/>
            <person name="Ohya T."/>
            <person name="Bhattarai S."/>
            <person name="Sasajima S."/>
            <person name="Aoto Y."/>
            <person name="Tuganbaev T."/>
            <person name="Yaginuma M."/>
            <person name="Ueda M."/>
            <person name="Okahashi N."/>
            <person name="Amafuji K."/>
            <person name="Kiridooshi Y."/>
            <person name="Sugita K."/>
            <person name="Strazar M."/>
            <person name="Skelly A."/>
            <person name="Suda W."/>
            <person name="Hattori M."/>
            <person name="Nakamoto N."/>
            <person name="Caballero S."/>
            <person name="Norman J."/>
            <person name="Olle B."/>
            <person name="Tanoue T."/>
            <person name="Arita M."/>
            <person name="Bucci V."/>
            <person name="Atarashi K."/>
            <person name="Xavier R."/>
            <person name="Honda K."/>
        </authorList>
    </citation>
    <scope>NUCLEOTIDE SEQUENCE [LARGE SCALE GENOMIC DNA]</scope>
    <source>
        <strain evidence="2">f13</strain>
    </source>
</reference>
<keyword evidence="2" id="KW-1185">Reference proteome</keyword>
<comment type="caution">
    <text evidence="1">The sequence shown here is derived from an EMBL/GenBank/DDBJ whole genome shotgun (WGS) entry which is preliminary data.</text>
</comment>
<gene>
    <name evidence="1" type="ORF">F130042H8_25430</name>
</gene>
<name>A0ABQ0AZQ0_9FIRM</name>
<dbReference type="Proteomes" id="UP001600894">
    <property type="component" value="Unassembled WGS sequence"/>
</dbReference>
<organism evidence="1 2">
    <name type="scientific">Enterocloster alcoholdehydrogenati</name>
    <dbReference type="NCBI Taxonomy" id="2547410"/>
    <lineage>
        <taxon>Bacteria</taxon>
        <taxon>Bacillati</taxon>
        <taxon>Bacillota</taxon>
        <taxon>Clostridia</taxon>
        <taxon>Lachnospirales</taxon>
        <taxon>Lachnospiraceae</taxon>
        <taxon>Enterocloster</taxon>
    </lineage>
</organism>
<evidence type="ECO:0000313" key="1">
    <source>
        <dbReference type="EMBL" id="GAA6269483.1"/>
    </source>
</evidence>
<evidence type="ECO:0000313" key="2">
    <source>
        <dbReference type="Proteomes" id="UP001600894"/>
    </source>
</evidence>
<sequence>MVEFRKSPFQSFAVSGENRQVKPAVNIRRVVFSFFVGSGADLEDGSKESFVFALIVGKDLCTDFKADAFVPEFFIFILVDRRSYLLL</sequence>